<feature type="region of interest" description="Disordered" evidence="1">
    <location>
        <begin position="122"/>
        <end position="142"/>
    </location>
</feature>
<evidence type="ECO:0000313" key="2">
    <source>
        <dbReference type="EMBL" id="KAH7529358.1"/>
    </source>
</evidence>
<dbReference type="EMBL" id="JAEACU010000005">
    <property type="protein sequence ID" value="KAH7529358.1"/>
    <property type="molecule type" value="Genomic_DNA"/>
</dbReference>
<organism evidence="2 3">
    <name type="scientific">Ziziphus jujuba var. spinosa</name>
    <dbReference type="NCBI Taxonomy" id="714518"/>
    <lineage>
        <taxon>Eukaryota</taxon>
        <taxon>Viridiplantae</taxon>
        <taxon>Streptophyta</taxon>
        <taxon>Embryophyta</taxon>
        <taxon>Tracheophyta</taxon>
        <taxon>Spermatophyta</taxon>
        <taxon>Magnoliopsida</taxon>
        <taxon>eudicotyledons</taxon>
        <taxon>Gunneridae</taxon>
        <taxon>Pentapetalae</taxon>
        <taxon>rosids</taxon>
        <taxon>fabids</taxon>
        <taxon>Rosales</taxon>
        <taxon>Rhamnaceae</taxon>
        <taxon>Paliureae</taxon>
        <taxon>Ziziphus</taxon>
    </lineage>
</organism>
<protein>
    <submittedName>
        <fullName evidence="2">Uncharacterized protein</fullName>
    </submittedName>
</protein>
<dbReference type="Gene3D" id="3.80.10.10">
    <property type="entry name" value="Ribonuclease Inhibitor"/>
    <property type="match status" value="1"/>
</dbReference>
<gene>
    <name evidence="2" type="ORF">FEM48_Zijuj05G0175800</name>
</gene>
<dbReference type="InterPro" id="IPR032675">
    <property type="entry name" value="LRR_dom_sf"/>
</dbReference>
<evidence type="ECO:0000256" key="1">
    <source>
        <dbReference type="SAM" id="MobiDB-lite"/>
    </source>
</evidence>
<proteinExistence type="predicted"/>
<dbReference type="SUPFAM" id="SSF52058">
    <property type="entry name" value="L domain-like"/>
    <property type="match status" value="1"/>
</dbReference>
<name>A0A978VG69_ZIZJJ</name>
<dbReference type="AlphaFoldDB" id="A0A978VG69"/>
<reference evidence="2" key="1">
    <citation type="journal article" date="2021" name="Front. Plant Sci.">
        <title>Chromosome-Scale Genome Assembly for Chinese Sour Jujube and Insights Into Its Genome Evolution and Domestication Signature.</title>
        <authorList>
            <person name="Shen L.-Y."/>
            <person name="Luo H."/>
            <person name="Wang X.-L."/>
            <person name="Wang X.-M."/>
            <person name="Qiu X.-J."/>
            <person name="Liu H."/>
            <person name="Zhou S.-S."/>
            <person name="Jia K.-H."/>
            <person name="Nie S."/>
            <person name="Bao Y.-T."/>
            <person name="Zhang R.-G."/>
            <person name="Yun Q.-Z."/>
            <person name="Chai Y.-H."/>
            <person name="Lu J.-Y."/>
            <person name="Li Y."/>
            <person name="Zhao S.-W."/>
            <person name="Mao J.-F."/>
            <person name="Jia S.-G."/>
            <person name="Mao Y.-M."/>
        </authorList>
    </citation>
    <scope>NUCLEOTIDE SEQUENCE</scope>
    <source>
        <strain evidence="2">AT0</strain>
        <tissue evidence="2">Leaf</tissue>
    </source>
</reference>
<comment type="caution">
    <text evidence="2">The sequence shown here is derived from an EMBL/GenBank/DDBJ whole genome shotgun (WGS) entry which is preliminary data.</text>
</comment>
<sequence length="142" mass="16274">MFPNIVEKTEFITSLDLSGTTIKQLPCSIDHIVALRELCLSACKKLVHIPSTIYKLAFLDVLVLNGFSNFSMVPNYVQEIHGAFELRRTFDDFANGGMQFSWSSRQKRERVSASTNIFETEYLEEEEELDDHQNRGHGRRTG</sequence>
<evidence type="ECO:0000313" key="3">
    <source>
        <dbReference type="Proteomes" id="UP000813462"/>
    </source>
</evidence>
<accession>A0A978VG69</accession>
<dbReference type="Proteomes" id="UP000813462">
    <property type="component" value="Unassembled WGS sequence"/>
</dbReference>